<dbReference type="EMBL" id="BK015895">
    <property type="protein sequence ID" value="DAD72230.1"/>
    <property type="molecule type" value="Genomic_DNA"/>
</dbReference>
<proteinExistence type="predicted"/>
<keyword evidence="1" id="KW-0812">Transmembrane</keyword>
<protein>
    <submittedName>
        <fullName evidence="2">Uncharacterized protein</fullName>
    </submittedName>
</protein>
<sequence>MCRLGYYVLLAHNIKIIQGSYPNNHWTPHIILIELVILTGSFLLQKYSRLV</sequence>
<organism evidence="2">
    <name type="scientific">Siphoviridae sp. ctTC45</name>
    <dbReference type="NCBI Taxonomy" id="2827573"/>
    <lineage>
        <taxon>Viruses</taxon>
        <taxon>Duplodnaviria</taxon>
        <taxon>Heunggongvirae</taxon>
        <taxon>Uroviricota</taxon>
        <taxon>Caudoviricetes</taxon>
    </lineage>
</organism>
<evidence type="ECO:0000256" key="1">
    <source>
        <dbReference type="SAM" id="Phobius"/>
    </source>
</evidence>
<keyword evidence="1" id="KW-1133">Transmembrane helix</keyword>
<feature type="transmembrane region" description="Helical" evidence="1">
    <location>
        <begin position="26"/>
        <end position="44"/>
    </location>
</feature>
<reference evidence="2" key="1">
    <citation type="journal article" date="2021" name="Proc. Natl. Acad. Sci. U.S.A.">
        <title>A Catalog of Tens of Thousands of Viruses from Human Metagenomes Reveals Hidden Associations with Chronic Diseases.</title>
        <authorList>
            <person name="Tisza M.J."/>
            <person name="Buck C.B."/>
        </authorList>
    </citation>
    <scope>NUCLEOTIDE SEQUENCE</scope>
    <source>
        <strain evidence="2">CtTC45</strain>
    </source>
</reference>
<name>A0A8S5LQL1_9CAUD</name>
<keyword evidence="1" id="KW-0472">Membrane</keyword>
<evidence type="ECO:0000313" key="2">
    <source>
        <dbReference type="EMBL" id="DAD72230.1"/>
    </source>
</evidence>
<accession>A0A8S5LQL1</accession>